<keyword evidence="1" id="KW-0472">Membrane</keyword>
<organism evidence="2">
    <name type="scientific">Pseudomonas aeruginosa</name>
    <dbReference type="NCBI Taxonomy" id="287"/>
    <lineage>
        <taxon>Bacteria</taxon>
        <taxon>Pseudomonadati</taxon>
        <taxon>Pseudomonadota</taxon>
        <taxon>Gammaproteobacteria</taxon>
        <taxon>Pseudomonadales</taxon>
        <taxon>Pseudomonadaceae</taxon>
        <taxon>Pseudomonas</taxon>
    </lineage>
</organism>
<reference evidence="2" key="2">
    <citation type="journal article" date="2001" name="Gene">
        <title>The AprX protein of Pseudomonas aeruginosa: a new substrate for the Apr type I secretion system.</title>
        <authorList>
            <person name="Duong F."/>
            <person name="Bonnet E."/>
            <person name="Geli V."/>
            <person name="Lazdunski A."/>
            <person name="Murgier M."/>
            <person name="Filloux A."/>
        </authorList>
    </citation>
    <scope>NUCLEOTIDE SEQUENCE</scope>
    <source>
        <strain evidence="2">PAO1</strain>
    </source>
</reference>
<feature type="non-terminal residue" evidence="2">
    <location>
        <position position="46"/>
    </location>
</feature>
<evidence type="ECO:0000313" key="2">
    <source>
        <dbReference type="EMBL" id="CAA05795.1"/>
    </source>
</evidence>
<accession>Q7B3Q6</accession>
<sequence>MARLGSSVTNEIKQALAASRGALRSVAAFSGVINLLMLVPSLYMLQ</sequence>
<protein>
    <submittedName>
        <fullName evidence="2">AprD protein</fullName>
    </submittedName>
</protein>
<evidence type="ECO:0000256" key="1">
    <source>
        <dbReference type="SAM" id="Phobius"/>
    </source>
</evidence>
<dbReference type="AlphaFoldDB" id="Q7B3Q6"/>
<keyword evidence="1" id="KW-1133">Transmembrane helix</keyword>
<keyword evidence="1" id="KW-0812">Transmembrane</keyword>
<proteinExistence type="predicted"/>
<gene>
    <name evidence="2" type="primary">aprD</name>
</gene>
<feature type="transmembrane region" description="Helical" evidence="1">
    <location>
        <begin position="21"/>
        <end position="43"/>
    </location>
</feature>
<dbReference type="EMBL" id="AJ003006">
    <property type="protein sequence ID" value="CAA05795.1"/>
    <property type="molecule type" value="Genomic_DNA"/>
</dbReference>
<name>Q7B3Q6_PSEAI</name>
<reference evidence="2" key="1">
    <citation type="journal article" date="1992" name="Gene">
        <title>Sequence of a cluster of genes controlling synthesis and secretion of alkaline protease in Pseudomonas aeruginosa: relationships to other secretory pathways.</title>
        <authorList>
            <person name="Duong F."/>
            <person name="Lazdunski A."/>
            <person name="Cami B."/>
            <person name="Murgier M."/>
        </authorList>
    </citation>
    <scope>NUCLEOTIDE SEQUENCE</scope>
    <source>
        <strain evidence="2">PAO1</strain>
    </source>
</reference>